<evidence type="ECO:0008006" key="4">
    <source>
        <dbReference type="Google" id="ProtNLM"/>
    </source>
</evidence>
<evidence type="ECO:0000313" key="2">
    <source>
        <dbReference type="EMBL" id="NNH26009.1"/>
    </source>
</evidence>
<protein>
    <recommendedName>
        <fullName evidence="4">Spore coat protein U domain-containing protein</fullName>
    </recommendedName>
</protein>
<sequence>MKIFIKYAAILAALLGSGLTQAANTTASIPMDLEVPRSCALSNLSSSVVVPEDGSEATGSFTMICNIPYFTFRITTDSLDQGTLQLRSPNGNALPMNIRVNYSVGGTIFNNETNLGPSTRDWFTNHGTVGTPIGAILKFKLTNPTTATTPAGVYTDTFRVNVNY</sequence>
<dbReference type="EMBL" id="JABERJ010000011">
    <property type="protein sequence ID" value="NNH26009.1"/>
    <property type="molecule type" value="Genomic_DNA"/>
</dbReference>
<dbReference type="Proteomes" id="UP000555322">
    <property type="component" value="Unassembled WGS sequence"/>
</dbReference>
<feature type="chain" id="PRO_5046915290" description="Spore coat protein U domain-containing protein" evidence="1">
    <location>
        <begin position="23"/>
        <end position="164"/>
    </location>
</feature>
<name>A0ABX1UTE8_9GAMM</name>
<evidence type="ECO:0000313" key="3">
    <source>
        <dbReference type="Proteomes" id="UP000555322"/>
    </source>
</evidence>
<proteinExistence type="predicted"/>
<comment type="caution">
    <text evidence="2">The sequence shown here is derived from an EMBL/GenBank/DDBJ whole genome shotgun (WGS) entry which is preliminary data.</text>
</comment>
<dbReference type="RefSeq" id="WP_171536077.1">
    <property type="nucleotide sequence ID" value="NZ_JABERJ010000011.1"/>
</dbReference>
<accession>A0ABX1UTE8</accession>
<feature type="signal peptide" evidence="1">
    <location>
        <begin position="1"/>
        <end position="22"/>
    </location>
</feature>
<keyword evidence="1" id="KW-0732">Signal</keyword>
<reference evidence="2 3" key="1">
    <citation type="submission" date="2020-04" db="EMBL/GenBank/DDBJ databases">
        <title>Acinetobacter Taxon 24.</title>
        <authorList>
            <person name="Nemec A."/>
            <person name="Radolfova-Krizova L."/>
            <person name="Higgins P.G."/>
            <person name="Spanelova P."/>
        </authorList>
    </citation>
    <scope>NUCLEOTIDE SEQUENCE [LARGE SCALE GENOMIC DNA]</scope>
    <source>
        <strain evidence="2 3">ANC 5084</strain>
    </source>
</reference>
<gene>
    <name evidence="2" type="ORF">HLH15_05810</name>
</gene>
<keyword evidence="3" id="KW-1185">Reference proteome</keyword>
<evidence type="ECO:0000256" key="1">
    <source>
        <dbReference type="SAM" id="SignalP"/>
    </source>
</evidence>
<organism evidence="2 3">
    <name type="scientific">Acinetobacter terrestris</name>
    <dbReference type="NCBI Taxonomy" id="2529843"/>
    <lineage>
        <taxon>Bacteria</taxon>
        <taxon>Pseudomonadati</taxon>
        <taxon>Pseudomonadota</taxon>
        <taxon>Gammaproteobacteria</taxon>
        <taxon>Moraxellales</taxon>
        <taxon>Moraxellaceae</taxon>
        <taxon>Acinetobacter</taxon>
        <taxon>Acinetobacter Taxon 24</taxon>
    </lineage>
</organism>